<dbReference type="GO" id="GO:0016747">
    <property type="term" value="F:acyltransferase activity, transferring groups other than amino-acyl groups"/>
    <property type="evidence" value="ECO:0007669"/>
    <property type="project" value="InterPro"/>
</dbReference>
<comment type="caution">
    <text evidence="5">The sequence shown here is derived from an EMBL/GenBank/DDBJ whole genome shotgun (WGS) entry which is preliminary data.</text>
</comment>
<proteinExistence type="predicted"/>
<reference evidence="5 6" key="1">
    <citation type="submission" date="2013-01" db="EMBL/GenBank/DDBJ databases">
        <authorList>
            <person name="Harkins D.M."/>
            <person name="Durkin A.S."/>
            <person name="Brinkac L.M."/>
            <person name="Haft D.H."/>
            <person name="Selengut J.D."/>
            <person name="Sanka R."/>
            <person name="DePew J."/>
            <person name="Purushe J."/>
            <person name="Tulsiani S.M."/>
            <person name="Graham G.C."/>
            <person name="Burns M.-A."/>
            <person name="Dohnt M.F."/>
            <person name="Smythe L.D."/>
            <person name="McKay D.B."/>
            <person name="Craig S.B."/>
            <person name="Vinetz J.M."/>
            <person name="Sutton G.G."/>
            <person name="Nierman W.C."/>
            <person name="Fouts D.E."/>
        </authorList>
    </citation>
    <scope>NUCLEOTIDE SEQUENCE [LARGE SCALE GENOMIC DNA]</scope>
    <source>
        <strain evidence="5 6">LT2116</strain>
    </source>
</reference>
<sequence length="384" mass="44074">MPTLWANNPIGTGMKHQEILLKLLEVTDNTQDSFQFLKLFRSIEPEKFAVIYADSGTLMESAEALLYNLKILHKLDLYPVVVLDKDGISYTNLFYRNHNREESPSILPGKLFRHPQDLAGAVISALSEKKIPVFVTDEKGPSLFTFLTKLCSTLHTKKLVHLYSRGGIFCEGNKISIFDVDSFIKPDPEDASLLLSCLELYKNVKDKEFGIAVTSASSLLKELFTIKGSGTLIRRKNRIDFIPDHRSISRDKLNLLIERAFQRSLKENFWSQEFAGILLESEYKGCALVKKTPFGTFLSKFAVDEIARGEGVGRDIWDEMIRKFPVLFWRARKENTISKWYMKICDGMQKEGIWIYFWIGVQEEHIPDICFFLKNHPQDLSSDP</sequence>
<dbReference type="GO" id="GO:0005737">
    <property type="term" value="C:cytoplasm"/>
    <property type="evidence" value="ECO:0007669"/>
    <property type="project" value="InterPro"/>
</dbReference>
<dbReference type="AlphaFoldDB" id="M3FPP3"/>
<dbReference type="Proteomes" id="UP000011770">
    <property type="component" value="Unassembled WGS sequence"/>
</dbReference>
<gene>
    <name evidence="5" type="ORF">LEP1GSC188_1698</name>
</gene>
<evidence type="ECO:0000313" key="5">
    <source>
        <dbReference type="EMBL" id="EMF82317.1"/>
    </source>
</evidence>
<dbReference type="InterPro" id="IPR006855">
    <property type="entry name" value="Vertebrate-like_GNAT_dom"/>
</dbReference>
<name>M3FPP3_9LEPT</name>
<evidence type="ECO:0000259" key="4">
    <source>
        <dbReference type="PROSITE" id="PS51731"/>
    </source>
</evidence>
<dbReference type="PROSITE" id="PS51186">
    <property type="entry name" value="GNAT"/>
    <property type="match status" value="1"/>
</dbReference>
<evidence type="ECO:0000256" key="2">
    <source>
        <dbReference type="ARBA" id="ARBA00022679"/>
    </source>
</evidence>
<dbReference type="EMBL" id="AHOR02000024">
    <property type="protein sequence ID" value="EMF82317.1"/>
    <property type="molecule type" value="Genomic_DNA"/>
</dbReference>
<evidence type="ECO:0000313" key="6">
    <source>
        <dbReference type="Proteomes" id="UP000011770"/>
    </source>
</evidence>
<dbReference type="GO" id="GO:0006526">
    <property type="term" value="P:L-arginine biosynthetic process"/>
    <property type="evidence" value="ECO:0007669"/>
    <property type="project" value="InterPro"/>
</dbReference>
<feature type="domain" description="N-acetyltransferase" evidence="3">
    <location>
        <begin position="231"/>
        <end position="373"/>
    </location>
</feature>
<dbReference type="PANTHER" id="PTHR23342">
    <property type="entry name" value="N-ACETYLGLUTAMATE SYNTHASE"/>
    <property type="match status" value="1"/>
</dbReference>
<dbReference type="GO" id="GO:0003991">
    <property type="term" value="F:acetylglutamate kinase activity"/>
    <property type="evidence" value="ECO:0007669"/>
    <property type="project" value="InterPro"/>
</dbReference>
<dbReference type="PIRSF" id="PIRSF036441">
    <property type="entry name" value="NAGK_DUF619"/>
    <property type="match status" value="1"/>
</dbReference>
<dbReference type="InterPro" id="IPR011242">
    <property type="entry name" value="ArgB_GNAT"/>
</dbReference>
<dbReference type="PANTHER" id="PTHR23342:SF0">
    <property type="entry name" value="N-ACETYLGLUTAMATE SYNTHASE, MITOCHONDRIAL"/>
    <property type="match status" value="1"/>
</dbReference>
<dbReference type="InterPro" id="IPR000182">
    <property type="entry name" value="GNAT_dom"/>
</dbReference>
<organism evidence="5 6">
    <name type="scientific">Leptospira weilii serovar Topaz str. LT2116</name>
    <dbReference type="NCBI Taxonomy" id="1088540"/>
    <lineage>
        <taxon>Bacteria</taxon>
        <taxon>Pseudomonadati</taxon>
        <taxon>Spirochaetota</taxon>
        <taxon>Spirochaetia</taxon>
        <taxon>Leptospirales</taxon>
        <taxon>Leptospiraceae</taxon>
        <taxon>Leptospira</taxon>
    </lineage>
</organism>
<dbReference type="Pfam" id="PF04768">
    <property type="entry name" value="NAT"/>
    <property type="match status" value="1"/>
</dbReference>
<accession>M3FPP3</accession>
<feature type="domain" description="N-acetyltransferase" evidence="4">
    <location>
        <begin position="237"/>
        <end position="382"/>
    </location>
</feature>
<dbReference type="NCBIfam" id="NF003389">
    <property type="entry name" value="PRK04531.1-5"/>
    <property type="match status" value="1"/>
</dbReference>
<evidence type="ECO:0000259" key="3">
    <source>
        <dbReference type="PROSITE" id="PS51186"/>
    </source>
</evidence>
<evidence type="ECO:0000256" key="1">
    <source>
        <dbReference type="ARBA" id="ARBA00004828"/>
    </source>
</evidence>
<dbReference type="Gene3D" id="3.40.630.30">
    <property type="match status" value="1"/>
</dbReference>
<keyword evidence="2" id="KW-0808">Transferase</keyword>
<comment type="pathway">
    <text evidence="1">Amino-acid biosynthesis; L-arginine biosynthesis; N(2)-acetyl-L-ornithine from L-glutamate: step 2/4.</text>
</comment>
<protein>
    <submittedName>
        <fullName evidence="5">PF04768 family protein</fullName>
    </submittedName>
</protein>
<dbReference type="PROSITE" id="PS51731">
    <property type="entry name" value="GNAT_NAGS"/>
    <property type="match status" value="1"/>
</dbReference>